<dbReference type="Pfam" id="PF01156">
    <property type="entry name" value="IU_nuc_hydro"/>
    <property type="match status" value="1"/>
</dbReference>
<reference evidence="4" key="2">
    <citation type="submission" date="2023-04" db="EMBL/GenBank/DDBJ databases">
        <title>Genomic characterization of faba bean (Vicia faba) microsymbionts in Mexican soils.</title>
        <authorList>
            <person name="Rivera Orduna F.N."/>
            <person name="Guevara-Luna J."/>
            <person name="Yan J."/>
            <person name="Arroyo-Herrera I."/>
            <person name="Li Y."/>
            <person name="Vasquez-Murrieta M.S."/>
            <person name="Wang E.T."/>
        </authorList>
    </citation>
    <scope>NUCLEOTIDE SEQUENCE</scope>
    <source>
        <strain evidence="4">CH26</strain>
    </source>
</reference>
<dbReference type="Gene3D" id="3.90.245.10">
    <property type="entry name" value="Ribonucleoside hydrolase-like"/>
    <property type="match status" value="1"/>
</dbReference>
<dbReference type="GO" id="GO:0006152">
    <property type="term" value="P:purine nucleoside catabolic process"/>
    <property type="evidence" value="ECO:0007669"/>
    <property type="project" value="TreeGrafter"/>
</dbReference>
<keyword evidence="1 4" id="KW-0378">Hydrolase</keyword>
<dbReference type="Proteomes" id="UP000219914">
    <property type="component" value="Unassembled WGS sequence"/>
</dbReference>
<dbReference type="EMBL" id="JAVLSF010000013">
    <property type="protein sequence ID" value="MDR9775152.1"/>
    <property type="molecule type" value="Genomic_DNA"/>
</dbReference>
<accession>A0A2A6KIX1</accession>
<feature type="domain" description="Inosine/uridine-preferring nucleoside hydrolase" evidence="3">
    <location>
        <begin position="3"/>
        <end position="292"/>
    </location>
</feature>
<evidence type="ECO:0000256" key="1">
    <source>
        <dbReference type="ARBA" id="ARBA00022801"/>
    </source>
</evidence>
<dbReference type="InterPro" id="IPR023186">
    <property type="entry name" value="IUNH"/>
</dbReference>
<dbReference type="AlphaFoldDB" id="A0A2A6KIX1"/>
<dbReference type="InterPro" id="IPR001910">
    <property type="entry name" value="Inosine/uridine_hydrolase_dom"/>
</dbReference>
<organism evidence="4 7">
    <name type="scientific">Rhizobium hidalgonense</name>
    <dbReference type="NCBI Taxonomy" id="1538159"/>
    <lineage>
        <taxon>Bacteria</taxon>
        <taxon>Pseudomonadati</taxon>
        <taxon>Pseudomonadota</taxon>
        <taxon>Alphaproteobacteria</taxon>
        <taxon>Hyphomicrobiales</taxon>
        <taxon>Rhizobiaceae</taxon>
        <taxon>Rhizobium/Agrobacterium group</taxon>
        <taxon>Rhizobium</taxon>
    </lineage>
</organism>
<dbReference type="RefSeq" id="WP_097533202.1">
    <property type="nucleotide sequence ID" value="NZ_JAVLSD010000006.1"/>
</dbReference>
<dbReference type="Proteomes" id="UP001268610">
    <property type="component" value="Unassembled WGS sequence"/>
</dbReference>
<keyword evidence="6" id="KW-1185">Reference proteome</keyword>
<dbReference type="EMBL" id="NWSY01000003">
    <property type="protein sequence ID" value="PDT24827.1"/>
    <property type="molecule type" value="Genomic_DNA"/>
</dbReference>
<evidence type="ECO:0000313" key="6">
    <source>
        <dbReference type="Proteomes" id="UP000219914"/>
    </source>
</evidence>
<evidence type="ECO:0000313" key="4">
    <source>
        <dbReference type="EMBL" id="MDR9775152.1"/>
    </source>
</evidence>
<evidence type="ECO:0000256" key="2">
    <source>
        <dbReference type="ARBA" id="ARBA00023295"/>
    </source>
</evidence>
<dbReference type="SUPFAM" id="SSF53590">
    <property type="entry name" value="Nucleoside hydrolase"/>
    <property type="match status" value="1"/>
</dbReference>
<dbReference type="InterPro" id="IPR036452">
    <property type="entry name" value="Ribo_hydro-like"/>
</dbReference>
<gene>
    <name evidence="5" type="ORF">CO674_05685</name>
    <name evidence="4" type="ORF">RJJ65_21360</name>
</gene>
<reference evidence="5 6" key="1">
    <citation type="submission" date="2017-09" db="EMBL/GenBank/DDBJ databases">
        <title>Comparative genomics of rhizobia isolated from Phaseolus vulgaris in China.</title>
        <authorList>
            <person name="Tong W."/>
        </authorList>
    </citation>
    <scope>NUCLEOTIDE SEQUENCE [LARGE SCALE GENOMIC DNA]</scope>
    <source>
        <strain evidence="5 6">FH14</strain>
    </source>
</reference>
<name>A0A2A6KIX1_9HYPH</name>
<dbReference type="PANTHER" id="PTHR12304">
    <property type="entry name" value="INOSINE-URIDINE PREFERRING NUCLEOSIDE HYDROLASE"/>
    <property type="match status" value="1"/>
</dbReference>
<dbReference type="GO" id="GO:0008477">
    <property type="term" value="F:purine nucleosidase activity"/>
    <property type="evidence" value="ECO:0007669"/>
    <property type="project" value="TreeGrafter"/>
</dbReference>
<dbReference type="GO" id="GO:0005829">
    <property type="term" value="C:cytosol"/>
    <property type="evidence" value="ECO:0007669"/>
    <property type="project" value="TreeGrafter"/>
</dbReference>
<evidence type="ECO:0000313" key="5">
    <source>
        <dbReference type="EMBL" id="PDT24827.1"/>
    </source>
</evidence>
<protein>
    <submittedName>
        <fullName evidence="4">Nucleoside hydrolase</fullName>
    </submittedName>
</protein>
<dbReference type="PANTHER" id="PTHR12304:SF4">
    <property type="entry name" value="URIDINE NUCLEOSIDASE"/>
    <property type="match status" value="1"/>
</dbReference>
<comment type="caution">
    <text evidence="4">The sequence shown here is derived from an EMBL/GenBank/DDBJ whole genome shotgun (WGS) entry which is preliminary data.</text>
</comment>
<sequence length="306" mass="31989">MGVWIDTDMGFDDIAAILVVAQSEFEIDGVSLVFGNAPLPQVRKNAAGAASAFGWTFPIQTGRALPVLGKLETAQAILGATGIPTSGKSLPEAPALAESDAFTALCRWLERDGQHRILALGPLTNIAAVALARPDLAARIGELVWMGGGVTSGNHTASAEFNALADPEALAIVIAHGLPLRMVDLDLCRKVLAMPEDAEPVRNAGGANAELIADMLSGYISIGTSRGRPGMAIYDLCAAVAFVAPDIVSFRPARIDVELQGSLTRGRTVVETRATHATFNAEFAADIDADKARAVILAALLNEARK</sequence>
<proteinExistence type="predicted"/>
<keyword evidence="2" id="KW-0326">Glycosidase</keyword>
<evidence type="ECO:0000259" key="3">
    <source>
        <dbReference type="Pfam" id="PF01156"/>
    </source>
</evidence>
<evidence type="ECO:0000313" key="7">
    <source>
        <dbReference type="Proteomes" id="UP001268610"/>
    </source>
</evidence>